<dbReference type="RefSeq" id="WP_056797904.1">
    <property type="nucleotide sequence ID" value="NZ_BMWJ01000003.1"/>
</dbReference>
<accession>A0ABS4VBM0</accession>
<sequence>MALTDTLRRVDADLAAGRIPMARMRLRGLVTAYPASREVRRRLGEVYRLFGEPEQAGRWMYLEEDRDPAETAAFEQRYHLPAPRMKAVAWRGPESLAGSAFAEEQLAALRAACSKAAGRPVDWDTVTGEEQPERGAVLRFAGCTGAFLLVAAFLAIWVNGLVDLFD</sequence>
<dbReference type="Proteomes" id="UP001519311">
    <property type="component" value="Unassembled WGS sequence"/>
</dbReference>
<keyword evidence="3" id="KW-1185">Reference proteome</keyword>
<organism evidence="2 3">
    <name type="scientific">Streptomyces clavifer</name>
    <dbReference type="NCBI Taxonomy" id="68188"/>
    <lineage>
        <taxon>Bacteria</taxon>
        <taxon>Bacillati</taxon>
        <taxon>Actinomycetota</taxon>
        <taxon>Actinomycetes</taxon>
        <taxon>Kitasatosporales</taxon>
        <taxon>Streptomycetaceae</taxon>
        <taxon>Streptomyces</taxon>
    </lineage>
</organism>
<keyword evidence="1" id="KW-0472">Membrane</keyword>
<feature type="transmembrane region" description="Helical" evidence="1">
    <location>
        <begin position="137"/>
        <end position="158"/>
    </location>
</feature>
<keyword evidence="1" id="KW-1133">Transmembrane helix</keyword>
<comment type="caution">
    <text evidence="2">The sequence shown here is derived from an EMBL/GenBank/DDBJ whole genome shotgun (WGS) entry which is preliminary data.</text>
</comment>
<protein>
    <recommendedName>
        <fullName evidence="4">Transmembrane protein</fullName>
    </recommendedName>
</protein>
<evidence type="ECO:0000313" key="3">
    <source>
        <dbReference type="Proteomes" id="UP001519311"/>
    </source>
</evidence>
<proteinExistence type="predicted"/>
<dbReference type="Pfam" id="PF20225">
    <property type="entry name" value="DUF6584"/>
    <property type="match status" value="1"/>
</dbReference>
<reference evidence="2 3" key="1">
    <citation type="submission" date="2021-03" db="EMBL/GenBank/DDBJ databases">
        <title>Sequencing the genomes of 1000 actinobacteria strains.</title>
        <authorList>
            <person name="Klenk H.-P."/>
        </authorList>
    </citation>
    <scope>NUCLEOTIDE SEQUENCE [LARGE SCALE GENOMIC DNA]</scope>
    <source>
        <strain evidence="2 3">DSM 40843</strain>
    </source>
</reference>
<dbReference type="InterPro" id="IPR046491">
    <property type="entry name" value="DUF6584"/>
</dbReference>
<evidence type="ECO:0000313" key="2">
    <source>
        <dbReference type="EMBL" id="MBP2361309.1"/>
    </source>
</evidence>
<dbReference type="EMBL" id="JAGINS010000001">
    <property type="protein sequence ID" value="MBP2361309.1"/>
    <property type="molecule type" value="Genomic_DNA"/>
</dbReference>
<evidence type="ECO:0000256" key="1">
    <source>
        <dbReference type="SAM" id="Phobius"/>
    </source>
</evidence>
<evidence type="ECO:0008006" key="4">
    <source>
        <dbReference type="Google" id="ProtNLM"/>
    </source>
</evidence>
<gene>
    <name evidence="2" type="ORF">JOF59_003709</name>
</gene>
<name>A0ABS4VBM0_9ACTN</name>
<keyword evidence="1" id="KW-0812">Transmembrane</keyword>